<keyword evidence="1" id="KW-1133">Transmembrane helix</keyword>
<gene>
    <name evidence="2" type="ORF">C7H61_00155</name>
</gene>
<dbReference type="Proteomes" id="UP000238430">
    <property type="component" value="Unassembled WGS sequence"/>
</dbReference>
<keyword evidence="1" id="KW-0812">Transmembrane</keyword>
<evidence type="ECO:0000313" key="2">
    <source>
        <dbReference type="EMBL" id="PSG94816.1"/>
    </source>
</evidence>
<dbReference type="InterPro" id="IPR024294">
    <property type="entry name" value="DUF3810"/>
</dbReference>
<dbReference type="Pfam" id="PF12725">
    <property type="entry name" value="DUF3810"/>
    <property type="match status" value="1"/>
</dbReference>
<comment type="caution">
    <text evidence="2">The sequence shown here is derived from an EMBL/GenBank/DDBJ whole genome shotgun (WGS) entry which is preliminary data.</text>
</comment>
<feature type="transmembrane region" description="Helical" evidence="1">
    <location>
        <begin position="87"/>
        <end position="108"/>
    </location>
</feature>
<evidence type="ECO:0000313" key="3">
    <source>
        <dbReference type="Proteomes" id="UP000238430"/>
    </source>
</evidence>
<dbReference type="RefSeq" id="WP_106676033.1">
    <property type="nucleotide sequence ID" value="NZ_JACHWV010000009.1"/>
</dbReference>
<dbReference type="EMBL" id="PXOT01000009">
    <property type="protein sequence ID" value="PSG94816.1"/>
    <property type="molecule type" value="Genomic_DNA"/>
</dbReference>
<keyword evidence="1" id="KW-0472">Membrane</keyword>
<keyword evidence="3" id="KW-1185">Reference proteome</keyword>
<dbReference type="OrthoDB" id="1048788at2"/>
<sequence length="355" mass="41743">MRKHTKLILTGLIVPTYILVQLAKRFPEFVDRYYSDGLYPFLSKFFRYILGWLPFSFGDFVYGISLILILRWLVLNRKRIYKDTVKWLLDVGAVLGVVYFAFHLLWGFNYYRNPLHENLKLEDNYTTEQLLSVTKKLIEKSNSLQLQIAKNDTVKVVLPYTKTEILKQTPNGYKALEKEFPHLEYHPKSLKKSIFSIPLTYMGFSGYLNPLTNEAQVDYLIPEYKFPTTSAHEIAHQLGYALENEANFMGFFASVNNPDIYFKYCGYTFGLRHCLREVYKRNPDTYFELVETINPGIIKNYQEVQDFWDSYKNPSEIFFKSTYTTYLKANNQAKGMESYSYVVALLVNYLQNKTL</sequence>
<feature type="transmembrane region" description="Helical" evidence="1">
    <location>
        <begin position="49"/>
        <end position="75"/>
    </location>
</feature>
<accession>A0A2T1NPJ8</accession>
<name>A0A2T1NPJ8_9FLAO</name>
<reference evidence="2 3" key="1">
    <citation type="submission" date="2018-03" db="EMBL/GenBank/DDBJ databases">
        <title>Mesoflavibacter sp. HG37 and Mesoflavibacter sp. HG96 sp.nov., two marine bacteria isolated from seawater of Western Pacific Ocean.</title>
        <authorList>
            <person name="Cheng H."/>
            <person name="Wu Y.-H."/>
            <person name="Guo L.-L."/>
            <person name="Xu X.-W."/>
        </authorList>
    </citation>
    <scope>NUCLEOTIDE SEQUENCE [LARGE SCALE GENOMIC DNA]</scope>
    <source>
        <strain evidence="2 3">KCTC 42117</strain>
    </source>
</reference>
<organism evidence="2 3">
    <name type="scientific">Mesoflavibacter zeaxanthinifaciens subsp. sabulilitoris</name>
    <dbReference type="NCBI Taxonomy" id="1520893"/>
    <lineage>
        <taxon>Bacteria</taxon>
        <taxon>Pseudomonadati</taxon>
        <taxon>Bacteroidota</taxon>
        <taxon>Flavobacteriia</taxon>
        <taxon>Flavobacteriales</taxon>
        <taxon>Flavobacteriaceae</taxon>
        <taxon>Mesoflavibacter</taxon>
    </lineage>
</organism>
<proteinExistence type="predicted"/>
<dbReference type="AlphaFoldDB" id="A0A2T1NPJ8"/>
<evidence type="ECO:0000256" key="1">
    <source>
        <dbReference type="SAM" id="Phobius"/>
    </source>
</evidence>
<protein>
    <submittedName>
        <fullName evidence="2">DUF3810 domain-containing protein</fullName>
    </submittedName>
</protein>